<keyword evidence="8" id="KW-1185">Reference proteome</keyword>
<organism evidence="7 8">
    <name type="scientific">Hanseniaspora guilliermondii</name>
    <dbReference type="NCBI Taxonomy" id="56406"/>
    <lineage>
        <taxon>Eukaryota</taxon>
        <taxon>Fungi</taxon>
        <taxon>Dikarya</taxon>
        <taxon>Ascomycota</taxon>
        <taxon>Saccharomycotina</taxon>
        <taxon>Saccharomycetes</taxon>
        <taxon>Saccharomycodales</taxon>
        <taxon>Saccharomycodaceae</taxon>
        <taxon>Hanseniaspora</taxon>
    </lineage>
</organism>
<dbReference type="GO" id="GO:0000082">
    <property type="term" value="P:G1/S transition of mitotic cell cycle"/>
    <property type="evidence" value="ECO:0007669"/>
    <property type="project" value="EnsemblFungi"/>
</dbReference>
<dbReference type="AlphaFoldDB" id="A0A1L0FND6"/>
<evidence type="ECO:0000259" key="6">
    <source>
        <dbReference type="PROSITE" id="PS51719"/>
    </source>
</evidence>
<dbReference type="GO" id="GO:0005200">
    <property type="term" value="F:structural constituent of cytoskeleton"/>
    <property type="evidence" value="ECO:0007669"/>
    <property type="project" value="EnsemblFungi"/>
</dbReference>
<accession>A0A1L0FND6</accession>
<gene>
    <name evidence="7" type="ORF">HGUI_03278</name>
</gene>
<dbReference type="GO" id="GO:0061163">
    <property type="term" value="P:endoplasmic reticulum polarization"/>
    <property type="evidence" value="ECO:0007669"/>
    <property type="project" value="EnsemblFungi"/>
</dbReference>
<reference evidence="8" key="1">
    <citation type="submission" date="2016-11" db="EMBL/GenBank/DDBJ databases">
        <authorList>
            <person name="Guldener U."/>
        </authorList>
    </citation>
    <scope>NUCLEOTIDE SEQUENCE [LARGE SCALE GENOMIC DNA]</scope>
</reference>
<dbReference type="GO" id="GO:0032186">
    <property type="term" value="P:cellular bud neck septin ring organization"/>
    <property type="evidence" value="ECO:0007669"/>
    <property type="project" value="EnsemblFungi"/>
</dbReference>
<sequence>MSNYKFKKHDTNQHKHNIKYNILLLGADNTGKSTFINNLLNKYIYTNDPYLKDKSIIEPDADEDIKIMNPLKTILYTSGENLLPLSYNQSNEKTSTHTPFNVQSIDIKISSKDEELNLTLLKSQGFGQQIDNTQSIQELETFLTDKYDKLLVEETRIQRDPKFVDQRVHVILYFIQNTGHLIKELDIEAMKTLSRYTNILPIVSMADGFTEGELEQFKKNITEQFDDLSVPVFKFATNDDFDEYLDEETIKDNEYLQSLQPFSIVTSDKVDGDNKYFRSYAWLGDEYKVKIDDMKSNQLSLLKRVLFGSHLQDFKDILTNFLYESYRSKKLQSSLKENKGISESPSFVNLKNRELVSEASQGSEINGSPSVPSLSNYQQLVINGQPSTYSLARLAKQSTISVDKEESLESQTDQQKLRNISQTIPYQLTRDRLKHQKLKLEQIETDSAKELQRKIEDLEKKAMELRKREKLLKQQRLQQEKEKGQVNDVSSQVSSDHQNNENLYEDEVVDEDDMNASVIKNEL</sequence>
<keyword evidence="2 4" id="KW-0547">Nucleotide-binding</keyword>
<dbReference type="GO" id="GO:1990317">
    <property type="term" value="C:Gin4 complex"/>
    <property type="evidence" value="ECO:0007669"/>
    <property type="project" value="EnsemblFungi"/>
</dbReference>
<proteinExistence type="inferred from homology"/>
<protein>
    <recommendedName>
        <fullName evidence="6">Septin-type G domain-containing protein</fullName>
    </recommendedName>
</protein>
<comment type="subcellular location">
    <subcellularLocation>
        <location evidence="1">Bud neck</location>
    </subcellularLocation>
</comment>
<dbReference type="PIRSF" id="PIRSF006698">
    <property type="entry name" value="Septin"/>
    <property type="match status" value="1"/>
</dbReference>
<dbReference type="SUPFAM" id="SSF52540">
    <property type="entry name" value="P-loop containing nucleoside triphosphate hydrolases"/>
    <property type="match status" value="1"/>
</dbReference>
<comment type="similarity">
    <text evidence="4">Belongs to the TRAFAC class TrmE-Era-EngA-EngB-Septin-like GTPase superfamily. Septin GTPase family.</text>
</comment>
<evidence type="ECO:0000256" key="4">
    <source>
        <dbReference type="RuleBase" id="RU004560"/>
    </source>
</evidence>
<dbReference type="GO" id="GO:0000917">
    <property type="term" value="P:division septum assembly"/>
    <property type="evidence" value="ECO:0007669"/>
    <property type="project" value="EnsemblFungi"/>
</dbReference>
<feature type="compositionally biased region" description="Acidic residues" evidence="5">
    <location>
        <begin position="503"/>
        <end position="514"/>
    </location>
</feature>
<dbReference type="GO" id="GO:0005525">
    <property type="term" value="F:GTP binding"/>
    <property type="evidence" value="ECO:0007669"/>
    <property type="project" value="UniProtKB-KW"/>
</dbReference>
<evidence type="ECO:0000313" key="7">
    <source>
        <dbReference type="EMBL" id="SGZ41078.1"/>
    </source>
</evidence>
<evidence type="ECO:0000313" key="8">
    <source>
        <dbReference type="Proteomes" id="UP000183365"/>
    </source>
</evidence>
<dbReference type="GO" id="GO:0000921">
    <property type="term" value="P:septin ring assembly"/>
    <property type="evidence" value="ECO:0007669"/>
    <property type="project" value="EnsemblFungi"/>
</dbReference>
<feature type="region of interest" description="Disordered" evidence="5">
    <location>
        <begin position="477"/>
        <end position="523"/>
    </location>
</feature>
<dbReference type="EMBL" id="FQNF01000078">
    <property type="protein sequence ID" value="SGZ41078.1"/>
    <property type="molecule type" value="Genomic_DNA"/>
</dbReference>
<evidence type="ECO:0000256" key="1">
    <source>
        <dbReference type="ARBA" id="ARBA00004266"/>
    </source>
</evidence>
<dbReference type="GO" id="GO:1903475">
    <property type="term" value="P:mitotic actomyosin contractile ring assembly"/>
    <property type="evidence" value="ECO:0007669"/>
    <property type="project" value="EnsemblFungi"/>
</dbReference>
<feature type="compositionally biased region" description="Low complexity" evidence="5">
    <location>
        <begin position="486"/>
        <end position="497"/>
    </location>
</feature>
<dbReference type="PROSITE" id="PS51719">
    <property type="entry name" value="G_SEPTIN"/>
    <property type="match status" value="1"/>
</dbReference>
<dbReference type="InterPro" id="IPR016491">
    <property type="entry name" value="Septin"/>
</dbReference>
<dbReference type="GO" id="GO:0010458">
    <property type="term" value="P:exit from mitosis"/>
    <property type="evidence" value="ECO:0007669"/>
    <property type="project" value="EnsemblFungi"/>
</dbReference>
<dbReference type="VEuPathDB" id="FungiDB:HGUI_03278"/>
<feature type="domain" description="Septin-type G" evidence="6">
    <location>
        <begin position="16"/>
        <end position="333"/>
    </location>
</feature>
<dbReference type="PANTHER" id="PTHR18884">
    <property type="entry name" value="SEPTIN"/>
    <property type="match status" value="1"/>
</dbReference>
<evidence type="ECO:0000256" key="2">
    <source>
        <dbReference type="ARBA" id="ARBA00022741"/>
    </source>
</evidence>
<dbReference type="InterPro" id="IPR027417">
    <property type="entry name" value="P-loop_NTPase"/>
</dbReference>
<dbReference type="OrthoDB" id="416553at2759"/>
<dbReference type="GO" id="GO:0097271">
    <property type="term" value="P:protein localization to bud neck"/>
    <property type="evidence" value="ECO:0007669"/>
    <property type="project" value="EnsemblFungi"/>
</dbReference>
<dbReference type="Pfam" id="PF00735">
    <property type="entry name" value="Septin"/>
    <property type="match status" value="1"/>
</dbReference>
<dbReference type="Proteomes" id="UP000183365">
    <property type="component" value="Unassembled WGS sequence"/>
</dbReference>
<dbReference type="InterPro" id="IPR030379">
    <property type="entry name" value="G_SEPTIN_dom"/>
</dbReference>
<name>A0A1L0FND6_9ASCO</name>
<dbReference type="GO" id="GO:0031105">
    <property type="term" value="C:septin complex"/>
    <property type="evidence" value="ECO:0007669"/>
    <property type="project" value="EnsemblFungi"/>
</dbReference>
<keyword evidence="3 4" id="KW-0342">GTP-binding</keyword>
<dbReference type="Gene3D" id="3.40.50.300">
    <property type="entry name" value="P-loop containing nucleotide triphosphate hydrolases"/>
    <property type="match status" value="1"/>
</dbReference>
<evidence type="ECO:0000256" key="3">
    <source>
        <dbReference type="ARBA" id="ARBA00023134"/>
    </source>
</evidence>
<evidence type="ECO:0000256" key="5">
    <source>
        <dbReference type="SAM" id="MobiDB-lite"/>
    </source>
</evidence>